<name>A0A516IR89_9SPHN</name>
<feature type="compositionally biased region" description="Polar residues" evidence="1">
    <location>
        <begin position="10"/>
        <end position="19"/>
    </location>
</feature>
<feature type="transmembrane region" description="Helical" evidence="2">
    <location>
        <begin position="111"/>
        <end position="128"/>
    </location>
</feature>
<dbReference type="OrthoDB" id="9807744at2"/>
<evidence type="ECO:0000313" key="4">
    <source>
        <dbReference type="EMBL" id="QDP19402.1"/>
    </source>
</evidence>
<feature type="domain" description="DUF418" evidence="3">
    <location>
        <begin position="251"/>
        <end position="411"/>
    </location>
</feature>
<feature type="transmembrane region" description="Helical" evidence="2">
    <location>
        <begin position="73"/>
        <end position="99"/>
    </location>
</feature>
<feature type="transmembrane region" description="Helical" evidence="2">
    <location>
        <begin position="304"/>
        <end position="324"/>
    </location>
</feature>
<evidence type="ECO:0000259" key="3">
    <source>
        <dbReference type="Pfam" id="PF04235"/>
    </source>
</evidence>
<dbReference type="AlphaFoldDB" id="A0A516IR89"/>
<dbReference type="PANTHER" id="PTHR30590:SF2">
    <property type="entry name" value="INNER MEMBRANE PROTEIN"/>
    <property type="match status" value="1"/>
</dbReference>
<sequence>MSVGARGKSMSASGTSTPIPTDERSALLDSLRGYALLGILVANMMVFSGWIFLPEATRTGLPLAGFDSASELLIEWLVVGKFYSIFSLLFGIGFAIQIGRFEARGEGVGRYARRLFYLFLIGLAHIYLLWLGDIVALYAAMGAVLLLFRKVSNRALLGWAVLLWLVPAAWSAMIHLGGIDPAAPLAAKAFAMIRAASGDLGRGPMALFASPDIAAHLRAHPGEALLRLSDLVYQMRFTKVLGMFLLGLWIGRRAIYANLAQYRPLLVRTAKFGLGIGLPLSAARAILSLTMGNDRLLNVAAECAYVVGTPTLALGYAALFALLWDRPTRGAWLEWSAPAGRMALTNYLMQTILQSIIFYGWGFGLIGKIGLVIVIPMSLALFALQVAYSRWWLARFRFGPVEWLWRSLTYGRAQPMRAAFAA</sequence>
<dbReference type="Pfam" id="PF04235">
    <property type="entry name" value="DUF418"/>
    <property type="match status" value="1"/>
</dbReference>
<feature type="transmembrane region" description="Helical" evidence="2">
    <location>
        <begin position="231"/>
        <end position="251"/>
    </location>
</feature>
<evidence type="ECO:0000256" key="1">
    <source>
        <dbReference type="SAM" id="MobiDB-lite"/>
    </source>
</evidence>
<keyword evidence="2" id="KW-1133">Transmembrane helix</keyword>
<gene>
    <name evidence="4" type="ORF">FMM02_05145</name>
</gene>
<protein>
    <submittedName>
        <fullName evidence="4">DUF418 domain-containing protein</fullName>
    </submittedName>
</protein>
<keyword evidence="5" id="KW-1185">Reference proteome</keyword>
<evidence type="ECO:0000256" key="2">
    <source>
        <dbReference type="SAM" id="Phobius"/>
    </source>
</evidence>
<feature type="transmembrane region" description="Helical" evidence="2">
    <location>
        <begin position="344"/>
        <end position="363"/>
    </location>
</feature>
<organism evidence="4 5">
    <name type="scientific">Sphingomonas xanthus</name>
    <dbReference type="NCBI Taxonomy" id="2594473"/>
    <lineage>
        <taxon>Bacteria</taxon>
        <taxon>Pseudomonadati</taxon>
        <taxon>Pseudomonadota</taxon>
        <taxon>Alphaproteobacteria</taxon>
        <taxon>Sphingomonadales</taxon>
        <taxon>Sphingomonadaceae</taxon>
        <taxon>Sphingomonas</taxon>
    </lineage>
</organism>
<keyword evidence="2" id="KW-0812">Transmembrane</keyword>
<reference evidence="4 5" key="1">
    <citation type="submission" date="2019-07" db="EMBL/GenBank/DDBJ databases">
        <title>Sphingomonas AE3 Genome sequencing and assembly.</title>
        <authorList>
            <person name="Kim H."/>
        </authorList>
    </citation>
    <scope>NUCLEOTIDE SEQUENCE [LARGE SCALE GENOMIC DNA]</scope>
    <source>
        <strain evidence="4 5">AE3</strain>
    </source>
</reference>
<dbReference type="PANTHER" id="PTHR30590">
    <property type="entry name" value="INNER MEMBRANE PROTEIN"/>
    <property type="match status" value="1"/>
</dbReference>
<dbReference type="InterPro" id="IPR052529">
    <property type="entry name" value="Bact_Transport_Assoc"/>
</dbReference>
<dbReference type="Proteomes" id="UP000321857">
    <property type="component" value="Chromosome"/>
</dbReference>
<accession>A0A516IR89</accession>
<keyword evidence="2" id="KW-0472">Membrane</keyword>
<feature type="transmembrane region" description="Helical" evidence="2">
    <location>
        <begin position="156"/>
        <end position="176"/>
    </location>
</feature>
<feature type="region of interest" description="Disordered" evidence="1">
    <location>
        <begin position="1"/>
        <end position="20"/>
    </location>
</feature>
<feature type="transmembrane region" description="Helical" evidence="2">
    <location>
        <begin position="34"/>
        <end position="53"/>
    </location>
</feature>
<feature type="transmembrane region" description="Helical" evidence="2">
    <location>
        <begin position="369"/>
        <end position="388"/>
    </location>
</feature>
<dbReference type="InterPro" id="IPR007349">
    <property type="entry name" value="DUF418"/>
</dbReference>
<dbReference type="EMBL" id="CP041659">
    <property type="protein sequence ID" value="QDP19402.1"/>
    <property type="molecule type" value="Genomic_DNA"/>
</dbReference>
<dbReference type="KEGG" id="sxa:FMM02_05145"/>
<feature type="transmembrane region" description="Helical" evidence="2">
    <location>
        <begin position="272"/>
        <end position="292"/>
    </location>
</feature>
<evidence type="ECO:0000313" key="5">
    <source>
        <dbReference type="Proteomes" id="UP000321857"/>
    </source>
</evidence>
<proteinExistence type="predicted"/>